<dbReference type="SUPFAM" id="SSF51182">
    <property type="entry name" value="RmlC-like cupins"/>
    <property type="match status" value="1"/>
</dbReference>
<dbReference type="PROSITE" id="PS50943">
    <property type="entry name" value="HTH_CROC1"/>
    <property type="match status" value="1"/>
</dbReference>
<dbReference type="GO" id="GO:0005829">
    <property type="term" value="C:cytosol"/>
    <property type="evidence" value="ECO:0007669"/>
    <property type="project" value="TreeGrafter"/>
</dbReference>
<dbReference type="InterPro" id="IPR010982">
    <property type="entry name" value="Lambda_DNA-bd_dom_sf"/>
</dbReference>
<evidence type="ECO:0000256" key="1">
    <source>
        <dbReference type="ARBA" id="ARBA00023125"/>
    </source>
</evidence>
<evidence type="ECO:0000313" key="3">
    <source>
        <dbReference type="EMBL" id="ROR03010.1"/>
    </source>
</evidence>
<dbReference type="GO" id="GO:0003677">
    <property type="term" value="F:DNA binding"/>
    <property type="evidence" value="ECO:0007669"/>
    <property type="project" value="UniProtKB-KW"/>
</dbReference>
<organism evidence="3 4">
    <name type="scientific">Desulfosoma caldarium</name>
    <dbReference type="NCBI Taxonomy" id="610254"/>
    <lineage>
        <taxon>Bacteria</taxon>
        <taxon>Pseudomonadati</taxon>
        <taxon>Thermodesulfobacteriota</taxon>
        <taxon>Syntrophobacteria</taxon>
        <taxon>Syntrophobacterales</taxon>
        <taxon>Syntrophobacteraceae</taxon>
        <taxon>Desulfosoma</taxon>
    </lineage>
</organism>
<dbReference type="Gene3D" id="1.10.260.40">
    <property type="entry name" value="lambda repressor-like DNA-binding domains"/>
    <property type="match status" value="1"/>
</dbReference>
<dbReference type="InterPro" id="IPR011051">
    <property type="entry name" value="RmlC_Cupin_sf"/>
</dbReference>
<dbReference type="Gene3D" id="2.60.120.10">
    <property type="entry name" value="Jelly Rolls"/>
    <property type="match status" value="1"/>
</dbReference>
<evidence type="ECO:0000313" key="4">
    <source>
        <dbReference type="Proteomes" id="UP000276223"/>
    </source>
</evidence>
<comment type="caution">
    <text evidence="3">The sequence shown here is derived from an EMBL/GenBank/DDBJ whole genome shotgun (WGS) entry which is preliminary data.</text>
</comment>
<dbReference type="InterPro" id="IPR050807">
    <property type="entry name" value="TransReg_Diox_bact_type"/>
</dbReference>
<dbReference type="AlphaFoldDB" id="A0A3N1VM38"/>
<dbReference type="SMART" id="SM00530">
    <property type="entry name" value="HTH_XRE"/>
    <property type="match status" value="1"/>
</dbReference>
<dbReference type="InterPro" id="IPR001387">
    <property type="entry name" value="Cro/C1-type_HTH"/>
</dbReference>
<dbReference type="InterPro" id="IPR013096">
    <property type="entry name" value="Cupin_2"/>
</dbReference>
<dbReference type="CDD" id="cd00093">
    <property type="entry name" value="HTH_XRE"/>
    <property type="match status" value="1"/>
</dbReference>
<dbReference type="InterPro" id="IPR014710">
    <property type="entry name" value="RmlC-like_jellyroll"/>
</dbReference>
<dbReference type="PANTHER" id="PTHR46797:SF19">
    <property type="entry name" value="BLL2473 PROTEIN"/>
    <property type="match status" value="1"/>
</dbReference>
<dbReference type="GO" id="GO:0003700">
    <property type="term" value="F:DNA-binding transcription factor activity"/>
    <property type="evidence" value="ECO:0007669"/>
    <property type="project" value="TreeGrafter"/>
</dbReference>
<dbReference type="RefSeq" id="WP_123288812.1">
    <property type="nucleotide sequence ID" value="NZ_RJVA01000009.1"/>
</dbReference>
<evidence type="ECO:0000259" key="2">
    <source>
        <dbReference type="PROSITE" id="PS50943"/>
    </source>
</evidence>
<keyword evidence="4" id="KW-1185">Reference proteome</keyword>
<sequence length="200" mass="22934">MPTHHDESHELKDLKLGHKLKDLRDKFRLTIQDLAARTGLDAETLTHIESGALVPPVATLLKLAKTFQVGLAYFFEDQPGGVKISLMRKADRKRLERRPHHMSGEVTYIYETLENRKPDKHMEPFLVEFPAMPTEDMVFVSHEGEEFVYLMEGRLEFRTPDRVEILEPGDSIYFDSDVSHSFRCVGEGTAKAVVVVWSRP</sequence>
<dbReference type="Pfam" id="PF01381">
    <property type="entry name" value="HTH_3"/>
    <property type="match status" value="1"/>
</dbReference>
<name>A0A3N1VM38_9BACT</name>
<protein>
    <submittedName>
        <fullName evidence="3">XRE family transcriptional regulator</fullName>
    </submittedName>
</protein>
<dbReference type="Pfam" id="PF07883">
    <property type="entry name" value="Cupin_2"/>
    <property type="match status" value="1"/>
</dbReference>
<accession>A0A3N1VM38</accession>
<dbReference type="OrthoDB" id="5343295at2"/>
<reference evidence="3 4" key="1">
    <citation type="submission" date="2018-11" db="EMBL/GenBank/DDBJ databases">
        <title>Genomic Encyclopedia of Type Strains, Phase IV (KMG-IV): sequencing the most valuable type-strain genomes for metagenomic binning, comparative biology and taxonomic classification.</title>
        <authorList>
            <person name="Goeker M."/>
        </authorList>
    </citation>
    <scope>NUCLEOTIDE SEQUENCE [LARGE SCALE GENOMIC DNA]</scope>
    <source>
        <strain evidence="3 4">DSM 22027</strain>
    </source>
</reference>
<dbReference type="CDD" id="cd02209">
    <property type="entry name" value="cupin_XRE_C"/>
    <property type="match status" value="1"/>
</dbReference>
<proteinExistence type="predicted"/>
<feature type="domain" description="HTH cro/C1-type" evidence="2">
    <location>
        <begin position="20"/>
        <end position="74"/>
    </location>
</feature>
<dbReference type="EMBL" id="RJVA01000009">
    <property type="protein sequence ID" value="ROR03010.1"/>
    <property type="molecule type" value="Genomic_DNA"/>
</dbReference>
<dbReference type="PANTHER" id="PTHR46797">
    <property type="entry name" value="HTH-TYPE TRANSCRIPTIONAL REGULATOR"/>
    <property type="match status" value="1"/>
</dbReference>
<dbReference type="Proteomes" id="UP000276223">
    <property type="component" value="Unassembled WGS sequence"/>
</dbReference>
<keyword evidence="1" id="KW-0238">DNA-binding</keyword>
<dbReference type="SUPFAM" id="SSF47413">
    <property type="entry name" value="lambda repressor-like DNA-binding domains"/>
    <property type="match status" value="1"/>
</dbReference>
<gene>
    <name evidence="3" type="ORF">EDC27_0265</name>
</gene>